<dbReference type="InterPro" id="IPR029045">
    <property type="entry name" value="ClpP/crotonase-like_dom_sf"/>
</dbReference>
<dbReference type="SUPFAM" id="SSF52096">
    <property type="entry name" value="ClpP/crotonase"/>
    <property type="match status" value="1"/>
</dbReference>
<dbReference type="CDD" id="cd07016">
    <property type="entry name" value="S14_ClpP_1"/>
    <property type="match status" value="1"/>
</dbReference>
<dbReference type="Gene3D" id="3.90.226.10">
    <property type="entry name" value="2-enoyl-CoA Hydratase, Chain A, domain 1"/>
    <property type="match status" value="1"/>
</dbReference>
<evidence type="ECO:0000256" key="2">
    <source>
        <dbReference type="ARBA" id="ARBA00022490"/>
    </source>
</evidence>
<dbReference type="PRINTS" id="PR00127">
    <property type="entry name" value="CLPPROTEASEP"/>
</dbReference>
<dbReference type="GO" id="GO:0004176">
    <property type="term" value="F:ATP-dependent peptidase activity"/>
    <property type="evidence" value="ECO:0007669"/>
    <property type="project" value="InterPro"/>
</dbReference>
<reference evidence="5" key="1">
    <citation type="journal article" date="2021" name="Proc. Natl. Acad. Sci. U.S.A.">
        <title>A Catalog of Tens of Thousands of Viruses from Human Metagenomes Reveals Hidden Associations with Chronic Diseases.</title>
        <authorList>
            <person name="Tisza M.J."/>
            <person name="Buck C.B."/>
        </authorList>
    </citation>
    <scope>NUCLEOTIDE SEQUENCE</scope>
    <source>
        <strain evidence="5">CtWf32</strain>
    </source>
</reference>
<dbReference type="PANTHER" id="PTHR10381">
    <property type="entry name" value="ATP-DEPENDENT CLP PROTEASE PROTEOLYTIC SUBUNIT"/>
    <property type="match status" value="1"/>
</dbReference>
<sequence>MKHYFSLAKEGRKARLDIYGNITSQPWLESDMSAKILSTQLDELGDVDEIEVHINSYGGEVAEGLAIYNALRGHTARVKTVCDGLACSIASVIFMAGDERVMRKASMLMIHNAWAYGEGNAAELRKQADDLDAITEASKVAYLSRISIDADELTALMDAETWIAPEHAVEMGFATAVDEFDDAPGPSQCALRALVALAAAKEADPEDPDDPEDPEDPEVTDDTGGEDPDDPDDGDDEEKPNEALQRLGRFFNAINQ</sequence>
<evidence type="ECO:0000313" key="5">
    <source>
        <dbReference type="EMBL" id="DAF54547.1"/>
    </source>
</evidence>
<evidence type="ECO:0000256" key="1">
    <source>
        <dbReference type="ARBA" id="ARBA00007039"/>
    </source>
</evidence>
<feature type="region of interest" description="Disordered" evidence="4">
    <location>
        <begin position="200"/>
        <end position="256"/>
    </location>
</feature>
<evidence type="ECO:0000256" key="3">
    <source>
        <dbReference type="ARBA" id="ARBA00022801"/>
    </source>
</evidence>
<dbReference type="GO" id="GO:0006515">
    <property type="term" value="P:protein quality control for misfolded or incompletely synthesized proteins"/>
    <property type="evidence" value="ECO:0007669"/>
    <property type="project" value="TreeGrafter"/>
</dbReference>
<dbReference type="GO" id="GO:0051117">
    <property type="term" value="F:ATPase binding"/>
    <property type="evidence" value="ECO:0007669"/>
    <property type="project" value="TreeGrafter"/>
</dbReference>
<dbReference type="PANTHER" id="PTHR10381:SF70">
    <property type="entry name" value="ATP-DEPENDENT CLP PROTEASE PROTEOLYTIC SUBUNIT"/>
    <property type="match status" value="1"/>
</dbReference>
<dbReference type="InterPro" id="IPR023562">
    <property type="entry name" value="ClpP/TepA"/>
</dbReference>
<keyword evidence="2" id="KW-0963">Cytoplasm</keyword>
<accession>A0A8S5SUS2</accession>
<dbReference type="GO" id="GO:0009368">
    <property type="term" value="C:endopeptidase Clp complex"/>
    <property type="evidence" value="ECO:0007669"/>
    <property type="project" value="TreeGrafter"/>
</dbReference>
<dbReference type="InterPro" id="IPR001907">
    <property type="entry name" value="ClpP"/>
</dbReference>
<evidence type="ECO:0000256" key="4">
    <source>
        <dbReference type="SAM" id="MobiDB-lite"/>
    </source>
</evidence>
<dbReference type="Pfam" id="PF00574">
    <property type="entry name" value="CLP_protease"/>
    <property type="match status" value="1"/>
</dbReference>
<dbReference type="NCBIfam" id="NF045542">
    <property type="entry name" value="Clp_rel_HeadMat"/>
    <property type="match status" value="1"/>
</dbReference>
<name>A0A8S5SUS2_9CAUD</name>
<proteinExistence type="inferred from homology"/>
<keyword evidence="5" id="KW-0645">Protease</keyword>
<protein>
    <submittedName>
        <fullName evidence="5">ATP dependent Clp protease</fullName>
    </submittedName>
</protein>
<dbReference type="EMBL" id="BK032680">
    <property type="protein sequence ID" value="DAF54547.1"/>
    <property type="molecule type" value="Genomic_DNA"/>
</dbReference>
<organism evidence="5">
    <name type="scientific">Siphoviridae sp. ctWf32</name>
    <dbReference type="NCBI Taxonomy" id="2827884"/>
    <lineage>
        <taxon>Viruses</taxon>
        <taxon>Duplodnaviria</taxon>
        <taxon>Heunggongvirae</taxon>
        <taxon>Uroviricota</taxon>
        <taxon>Caudoviricetes</taxon>
    </lineage>
</organism>
<comment type="similarity">
    <text evidence="1">Belongs to the peptidase S14 family.</text>
</comment>
<dbReference type="GO" id="GO:0004252">
    <property type="term" value="F:serine-type endopeptidase activity"/>
    <property type="evidence" value="ECO:0007669"/>
    <property type="project" value="InterPro"/>
</dbReference>
<feature type="compositionally biased region" description="Acidic residues" evidence="4">
    <location>
        <begin position="204"/>
        <end position="239"/>
    </location>
</feature>
<keyword evidence="3" id="KW-0378">Hydrolase</keyword>